<name>A0A7Y7XXF4_9PSED</name>
<evidence type="ECO:0008006" key="3">
    <source>
        <dbReference type="Google" id="ProtNLM"/>
    </source>
</evidence>
<dbReference type="PROSITE" id="PS51257">
    <property type="entry name" value="PROKAR_LIPOPROTEIN"/>
    <property type="match status" value="1"/>
</dbReference>
<evidence type="ECO:0000313" key="2">
    <source>
        <dbReference type="Proteomes" id="UP000517547"/>
    </source>
</evidence>
<accession>A0A7Y7XXF4</accession>
<proteinExistence type="predicted"/>
<dbReference type="AlphaFoldDB" id="A0A7Y7XXF4"/>
<evidence type="ECO:0000313" key="1">
    <source>
        <dbReference type="EMBL" id="NWC12877.1"/>
    </source>
</evidence>
<dbReference type="Proteomes" id="UP000517547">
    <property type="component" value="Unassembled WGS sequence"/>
</dbReference>
<protein>
    <recommendedName>
        <fullName evidence="3">Lipoprotein</fullName>
    </recommendedName>
</protein>
<comment type="caution">
    <text evidence="1">The sequence shown here is derived from an EMBL/GenBank/DDBJ whole genome shotgun (WGS) entry which is preliminary data.</text>
</comment>
<sequence length="339" mass="37092">MSRRGWIFALIAVLAGCIGHERARENPVAVNVSPQTWLQVDVDLVLASQEATRQAEEYARGAMDHWRTRVYQQTDEKFLPWYNSYWTQEWLSVKVGWYKLNERGEADPSARRLAVYLQDQYQRRVLAPVAVEIDPEAILEQSTQFYVELMGRQARAIAQRHVVPSEQLDRHLQAIPAITLGPPPARNASLYQLLQAQPLNTLPAYAALADRVRTAAGAPSDEPGVGISVVARQTREDLEAQFAGRGVAGAVAAAVGRVAGAMISVGVAGIRAMSHESDRPNTDAQIRKNLGAAFDQAWLKSLNSPGTGVMAGVYYLSGQIEGALAITAREPISREISGP</sequence>
<reference evidence="1 2" key="1">
    <citation type="submission" date="2020-04" db="EMBL/GenBank/DDBJ databases">
        <title>Molecular characterization of pseudomonads from Agaricus bisporus reveal novel blotch 2 pathogens in Western Europe.</title>
        <authorList>
            <person name="Taparia T."/>
            <person name="Krijger M."/>
            <person name="Haynes E."/>
            <person name="Elpinstone J.G."/>
            <person name="Noble R."/>
            <person name="Van Der Wolf J."/>
        </authorList>
    </citation>
    <scope>NUCLEOTIDE SEQUENCE [LARGE SCALE GENOMIC DNA]</scope>
    <source>
        <strain evidence="1 2">IPO3738</strain>
    </source>
</reference>
<gene>
    <name evidence="1" type="ORF">HX845_04390</name>
</gene>
<organism evidence="1 2">
    <name type="scientific">Pseudomonas gingeri</name>
    <dbReference type="NCBI Taxonomy" id="117681"/>
    <lineage>
        <taxon>Bacteria</taxon>
        <taxon>Pseudomonadati</taxon>
        <taxon>Pseudomonadota</taxon>
        <taxon>Gammaproteobacteria</taxon>
        <taxon>Pseudomonadales</taxon>
        <taxon>Pseudomonadaceae</taxon>
        <taxon>Pseudomonas</taxon>
    </lineage>
</organism>
<dbReference type="EMBL" id="JACAQE010000001">
    <property type="protein sequence ID" value="NWC12877.1"/>
    <property type="molecule type" value="Genomic_DNA"/>
</dbReference>
<dbReference type="RefSeq" id="WP_017125236.1">
    <property type="nucleotide sequence ID" value="NZ_JACAQE010000001.1"/>
</dbReference>